<dbReference type="EMBL" id="JBHUJD010000006">
    <property type="protein sequence ID" value="MFD2309979.1"/>
    <property type="molecule type" value="Genomic_DNA"/>
</dbReference>
<evidence type="ECO:0000313" key="1">
    <source>
        <dbReference type="EMBL" id="MFD2309979.1"/>
    </source>
</evidence>
<reference evidence="2" key="1">
    <citation type="journal article" date="2019" name="Int. J. Syst. Evol. Microbiol.">
        <title>The Global Catalogue of Microorganisms (GCM) 10K type strain sequencing project: providing services to taxonomists for standard genome sequencing and annotation.</title>
        <authorList>
            <consortium name="The Broad Institute Genomics Platform"/>
            <consortium name="The Broad Institute Genome Sequencing Center for Infectious Disease"/>
            <person name="Wu L."/>
            <person name="Ma J."/>
        </authorList>
    </citation>
    <scope>NUCLEOTIDE SEQUENCE [LARGE SCALE GENOMIC DNA]</scope>
    <source>
        <strain evidence="2">KCTC 12848</strain>
    </source>
</reference>
<dbReference type="RefSeq" id="WP_265719943.1">
    <property type="nucleotide sequence ID" value="NZ_JAPIVK010000001.1"/>
</dbReference>
<evidence type="ECO:0000313" key="2">
    <source>
        <dbReference type="Proteomes" id="UP001597425"/>
    </source>
</evidence>
<proteinExistence type="predicted"/>
<keyword evidence="2" id="KW-1185">Reference proteome</keyword>
<dbReference type="Proteomes" id="UP001597425">
    <property type="component" value="Unassembled WGS sequence"/>
</dbReference>
<sequence length="101" mass="10942">MAQRIFIASDQLLVSHLCNLLEKAGIPALTQKAVVDAPQEECTPLAWYSELWIMRDGQLASARQLLGRALAGDVSRGRELSGLESWVASLPPAFSPPVEIA</sequence>
<comment type="caution">
    <text evidence="1">The sequence shown here is derived from an EMBL/GenBank/DDBJ whole genome shotgun (WGS) entry which is preliminary data.</text>
</comment>
<name>A0ABW5EA70_9GAMM</name>
<evidence type="ECO:0008006" key="3">
    <source>
        <dbReference type="Google" id="ProtNLM"/>
    </source>
</evidence>
<protein>
    <recommendedName>
        <fullName evidence="3">DUF2007 domain-containing protein</fullName>
    </recommendedName>
</protein>
<organism evidence="1 2">
    <name type="scientific">Microbulbifer halophilus</name>
    <dbReference type="NCBI Taxonomy" id="453963"/>
    <lineage>
        <taxon>Bacteria</taxon>
        <taxon>Pseudomonadati</taxon>
        <taxon>Pseudomonadota</taxon>
        <taxon>Gammaproteobacteria</taxon>
        <taxon>Cellvibrionales</taxon>
        <taxon>Microbulbiferaceae</taxon>
        <taxon>Microbulbifer</taxon>
    </lineage>
</organism>
<accession>A0ABW5EA70</accession>
<gene>
    <name evidence="1" type="ORF">ACFSKX_06060</name>
</gene>